<dbReference type="RefSeq" id="WP_320686418.1">
    <property type="nucleotide sequence ID" value="NZ_JAXBLV010000131.1"/>
</dbReference>
<dbReference type="InterPro" id="IPR027805">
    <property type="entry name" value="Transposase_HTH_dom"/>
</dbReference>
<keyword evidence="4" id="KW-1185">Reference proteome</keyword>
<reference evidence="4" key="1">
    <citation type="journal article" date="2023" name="Mar. Drugs">
        <title>Gemmata algarum, a Novel Planctomycete Isolated from an Algal Mat, Displays Antimicrobial Activity.</title>
        <authorList>
            <person name="Kumar G."/>
            <person name="Kallscheuer N."/>
            <person name="Kashif M."/>
            <person name="Ahamad S."/>
            <person name="Jagadeeshwari U."/>
            <person name="Pannikurungottu S."/>
            <person name="Haufschild T."/>
            <person name="Kabuu M."/>
            <person name="Sasikala C."/>
            <person name="Jogler C."/>
            <person name="Ramana C."/>
        </authorList>
    </citation>
    <scope>NUCLEOTIDE SEQUENCE [LARGE SCALE GENOMIC DNA]</scope>
    <source>
        <strain evidence="4">JC673</strain>
    </source>
</reference>
<gene>
    <name evidence="3" type="ORF">R5W23_000866</name>
</gene>
<comment type="caution">
    <text evidence="3">The sequence shown here is derived from an EMBL/GenBank/DDBJ whole genome shotgun (WGS) entry which is preliminary data.</text>
</comment>
<organism evidence="3 4">
    <name type="scientific">Gemmata algarum</name>
    <dbReference type="NCBI Taxonomy" id="2975278"/>
    <lineage>
        <taxon>Bacteria</taxon>
        <taxon>Pseudomonadati</taxon>
        <taxon>Planctomycetota</taxon>
        <taxon>Planctomycetia</taxon>
        <taxon>Gemmatales</taxon>
        <taxon>Gemmataceae</taxon>
        <taxon>Gemmata</taxon>
    </lineage>
</organism>
<dbReference type="Proteomes" id="UP001272242">
    <property type="component" value="Unassembled WGS sequence"/>
</dbReference>
<feature type="non-terminal residue" evidence="3">
    <location>
        <position position="170"/>
    </location>
</feature>
<evidence type="ECO:0000313" key="4">
    <source>
        <dbReference type="Proteomes" id="UP001272242"/>
    </source>
</evidence>
<proteinExistence type="predicted"/>
<accession>A0ABU5F0T2</accession>
<dbReference type="EMBL" id="JAXBLV010000131">
    <property type="protein sequence ID" value="MDY3559708.1"/>
    <property type="molecule type" value="Genomic_DNA"/>
</dbReference>
<feature type="domain" description="Transposase Helix-turn-helix" evidence="2">
    <location>
        <begin position="55"/>
        <end position="103"/>
    </location>
</feature>
<protein>
    <submittedName>
        <fullName evidence="3">Transposase</fullName>
    </submittedName>
</protein>
<evidence type="ECO:0000259" key="2">
    <source>
        <dbReference type="Pfam" id="PF13613"/>
    </source>
</evidence>
<evidence type="ECO:0000256" key="1">
    <source>
        <dbReference type="SAM" id="MobiDB-lite"/>
    </source>
</evidence>
<feature type="region of interest" description="Disordered" evidence="1">
    <location>
        <begin position="139"/>
        <end position="170"/>
    </location>
</feature>
<evidence type="ECO:0000313" key="3">
    <source>
        <dbReference type="EMBL" id="MDY3559708.1"/>
    </source>
</evidence>
<feature type="compositionally biased region" description="Polar residues" evidence="1">
    <location>
        <begin position="161"/>
        <end position="170"/>
    </location>
</feature>
<name>A0ABU5F0T2_9BACT</name>
<sequence length="170" mass="18923">MRKHRVVFEHLTGLTVAVFDALAGDLVPLVEAAHRKGLERPDRQRAVGGGDHFDLCIADQLLLAVIWLRQYPTNEVLGFLFGVSDSTASRVRTRCVPVLAKAGRDTMRMPDPGAPRRKRLPAVLQDTPGLAVIVDSFEQRTQRPKRSPRAYYSGQKKTHTLKSQVTVDEA</sequence>
<dbReference type="PANTHER" id="PTHR23080">
    <property type="entry name" value="THAP DOMAIN PROTEIN"/>
    <property type="match status" value="1"/>
</dbReference>
<dbReference type="Pfam" id="PF13613">
    <property type="entry name" value="HTH_Tnp_4"/>
    <property type="match status" value="1"/>
</dbReference>